<gene>
    <name evidence="1" type="ORF">ACJDTP_21425</name>
</gene>
<comment type="caution">
    <text evidence="1">The sequence shown here is derived from an EMBL/GenBank/DDBJ whole genome shotgun (WGS) entry which is preliminary data.</text>
</comment>
<reference evidence="1 2" key="1">
    <citation type="submission" date="2024-11" db="EMBL/GenBank/DDBJ databases">
        <authorList>
            <person name="Heng Y.C."/>
            <person name="Lim A.C.H."/>
            <person name="Lee J.K.Y."/>
            <person name="Kittelmann S."/>
        </authorList>
    </citation>
    <scope>NUCLEOTIDE SEQUENCE [LARGE SCALE GENOMIC DNA]</scope>
    <source>
        <strain evidence="1 2">WILCCON 0112</strain>
    </source>
</reference>
<keyword evidence="2" id="KW-1185">Reference proteome</keyword>
<proteinExistence type="predicted"/>
<dbReference type="Proteomes" id="UP001623600">
    <property type="component" value="Unassembled WGS sequence"/>
</dbReference>
<dbReference type="RefSeq" id="WP_406762384.1">
    <property type="nucleotide sequence ID" value="NZ_JBJIAB010000037.1"/>
</dbReference>
<evidence type="ECO:0000313" key="1">
    <source>
        <dbReference type="EMBL" id="MFL0167637.1"/>
    </source>
</evidence>
<dbReference type="EMBL" id="JBJIAB010000037">
    <property type="protein sequence ID" value="MFL0167637.1"/>
    <property type="molecule type" value="Genomic_DNA"/>
</dbReference>
<accession>A0ABW8SB39</accession>
<name>A0ABW8SB39_9CLOT</name>
<evidence type="ECO:0000313" key="2">
    <source>
        <dbReference type="Proteomes" id="UP001623600"/>
    </source>
</evidence>
<sequence length="92" mass="10342">MKTLVIYDNTGYIFFQLTSDKNRIPEGGIQYLEDEVPTGKRIVGIDVSVTPNTPIYEDIPKTDMEKLQEKVEDLIQANAELTSIVAMETPHA</sequence>
<protein>
    <recommendedName>
        <fullName evidence="3">DUF3006 domain-containing protein</fullName>
    </recommendedName>
</protein>
<organism evidence="1 2">
    <name type="scientific">Candidatus Clostridium helianthi</name>
    <dbReference type="NCBI Taxonomy" id="3381660"/>
    <lineage>
        <taxon>Bacteria</taxon>
        <taxon>Bacillati</taxon>
        <taxon>Bacillota</taxon>
        <taxon>Clostridia</taxon>
        <taxon>Eubacteriales</taxon>
        <taxon>Clostridiaceae</taxon>
        <taxon>Clostridium</taxon>
    </lineage>
</organism>
<evidence type="ECO:0008006" key="3">
    <source>
        <dbReference type="Google" id="ProtNLM"/>
    </source>
</evidence>